<dbReference type="EMBL" id="JABXXO010000005">
    <property type="protein sequence ID" value="KAF7777685.1"/>
    <property type="molecule type" value="Genomic_DNA"/>
</dbReference>
<reference evidence="1 2" key="1">
    <citation type="journal article" name="Sci. Rep.">
        <title>Telomere-to-telomere assembled and centromere annotated genomes of the two main subspecies of the button mushroom Agaricus bisporus reveal especially polymorphic chromosome ends.</title>
        <authorList>
            <person name="Sonnenberg A.S.M."/>
            <person name="Sedaghat-Telgerd N."/>
            <person name="Lavrijssen B."/>
            <person name="Ohm R.A."/>
            <person name="Hendrickx P.M."/>
            <person name="Scholtmeijer K."/>
            <person name="Baars J.J.P."/>
            <person name="van Peer A."/>
        </authorList>
    </citation>
    <scope>NUCLEOTIDE SEQUENCE [LARGE SCALE GENOMIC DNA]</scope>
    <source>
        <strain evidence="1 2">H119_p4</strain>
    </source>
</reference>
<evidence type="ECO:0000313" key="2">
    <source>
        <dbReference type="Proteomes" id="UP000629468"/>
    </source>
</evidence>
<name>A0A8H7KIF5_AGABI</name>
<proteinExistence type="predicted"/>
<accession>A0A8H7KIF5</accession>
<comment type="caution">
    <text evidence="1">The sequence shown here is derived from an EMBL/GenBank/DDBJ whole genome shotgun (WGS) entry which is preliminary data.</text>
</comment>
<sequence length="93" mass="10417">MGHDPVKRYTLEGQRNLAANSFQGSIAQEGHKRVYEYIPREPTKVKHGLLGRALQLTSRRGVRVRLPFSQQWNPVTATSAGRSGYKVSRLPTG</sequence>
<evidence type="ECO:0000313" key="1">
    <source>
        <dbReference type="EMBL" id="KAF7777685.1"/>
    </source>
</evidence>
<organism evidence="1 2">
    <name type="scientific">Agaricus bisporus var. burnettii</name>
    <dbReference type="NCBI Taxonomy" id="192524"/>
    <lineage>
        <taxon>Eukaryota</taxon>
        <taxon>Fungi</taxon>
        <taxon>Dikarya</taxon>
        <taxon>Basidiomycota</taxon>
        <taxon>Agaricomycotina</taxon>
        <taxon>Agaricomycetes</taxon>
        <taxon>Agaricomycetidae</taxon>
        <taxon>Agaricales</taxon>
        <taxon>Agaricineae</taxon>
        <taxon>Agaricaceae</taxon>
        <taxon>Agaricus</taxon>
    </lineage>
</organism>
<gene>
    <name evidence="1" type="ORF">Agabi119p4_3757</name>
</gene>
<protein>
    <submittedName>
        <fullName evidence="1">Uncharacterized protein</fullName>
    </submittedName>
</protein>
<dbReference type="Proteomes" id="UP000629468">
    <property type="component" value="Unassembled WGS sequence"/>
</dbReference>
<dbReference type="AlphaFoldDB" id="A0A8H7KIF5"/>